<dbReference type="Pfam" id="PF05569">
    <property type="entry name" value="Peptidase_M56"/>
    <property type="match status" value="1"/>
</dbReference>
<evidence type="ECO:0000259" key="2">
    <source>
        <dbReference type="Pfam" id="PF05569"/>
    </source>
</evidence>
<dbReference type="CDD" id="cd07341">
    <property type="entry name" value="M56_BlaR1_MecR1_like"/>
    <property type="match status" value="1"/>
</dbReference>
<feature type="transmembrane region" description="Helical" evidence="1">
    <location>
        <begin position="6"/>
        <end position="23"/>
    </location>
</feature>
<organism evidence="3 4">
    <name type="scientific">Candidatus Anaerobutyricum stercoripullorum</name>
    <dbReference type="NCBI Taxonomy" id="2838456"/>
    <lineage>
        <taxon>Bacteria</taxon>
        <taxon>Bacillati</taxon>
        <taxon>Bacillota</taxon>
        <taxon>Clostridia</taxon>
        <taxon>Lachnospirales</taxon>
        <taxon>Lachnospiraceae</taxon>
        <taxon>Anaerobutyricum</taxon>
    </lineage>
</organism>
<dbReference type="PANTHER" id="PTHR34978:SF3">
    <property type="entry name" value="SLR0241 PROTEIN"/>
    <property type="match status" value="1"/>
</dbReference>
<sequence>MMMRIVWAIFLTMVVSAAFGVVWRKEQKVSEGKADEKNSQIWVSPLVLPFLLVLVLILCIFQVGWREGMHLFFCQAADVFLFLSVYFIILLILLPLLRRRISARACATLWLVPAFLFYQAYGLYNNIIIPYRTIYVPLRVLQAGIVIWAAGFVVVMIYQIISHQLLRRHLLKNSREVEDAVVLEVWEEEKQKLCYEDPVRLLYCSAISTPLSMGIWGSLTLLPERMYTKKELSFIFRHELHHMKRRDVQTKIFLGFCKALCWCNPLIWIAVKKASDDLELSCDEIVLAGSGEKDRGEYAELLLQTAGRSGGYTTCLSAAASTLRYRMRSVLHPRKKFAGVAVLAVIMFASCLCYGSLVLTSGRQPAGKVLQEYGVTAEDISHVSGRFTESGDDDGRCGEELFAYLSSINVERIYSARDFYDVGRNGISLYSDKKEIDIKMDDSLLLINDFEKNREEAYQIRSGVDWQYIGRLMEDHS</sequence>
<name>A0A9D1X482_9FIRM</name>
<feature type="transmembrane region" description="Helical" evidence="1">
    <location>
        <begin position="337"/>
        <end position="359"/>
    </location>
</feature>
<reference evidence="3" key="1">
    <citation type="journal article" date="2021" name="PeerJ">
        <title>Extensive microbial diversity within the chicken gut microbiome revealed by metagenomics and culture.</title>
        <authorList>
            <person name="Gilroy R."/>
            <person name="Ravi A."/>
            <person name="Getino M."/>
            <person name="Pursley I."/>
            <person name="Horton D.L."/>
            <person name="Alikhan N.F."/>
            <person name="Baker D."/>
            <person name="Gharbi K."/>
            <person name="Hall N."/>
            <person name="Watson M."/>
            <person name="Adriaenssens E.M."/>
            <person name="Foster-Nyarko E."/>
            <person name="Jarju S."/>
            <person name="Secka A."/>
            <person name="Antonio M."/>
            <person name="Oren A."/>
            <person name="Chaudhuri R.R."/>
            <person name="La Ragione R."/>
            <person name="Hildebrand F."/>
            <person name="Pallen M.J."/>
        </authorList>
    </citation>
    <scope>NUCLEOTIDE SEQUENCE</scope>
    <source>
        <strain evidence="3">ChiSxjej3B15-1167</strain>
    </source>
</reference>
<dbReference type="PANTHER" id="PTHR34978">
    <property type="entry name" value="POSSIBLE SENSOR-TRANSDUCER PROTEIN BLAR"/>
    <property type="match status" value="1"/>
</dbReference>
<feature type="transmembrane region" description="Helical" evidence="1">
    <location>
        <begin position="70"/>
        <end position="94"/>
    </location>
</feature>
<evidence type="ECO:0000256" key="1">
    <source>
        <dbReference type="SAM" id="Phobius"/>
    </source>
</evidence>
<comment type="caution">
    <text evidence="3">The sequence shown here is derived from an EMBL/GenBank/DDBJ whole genome shotgun (WGS) entry which is preliminary data.</text>
</comment>
<dbReference type="InterPro" id="IPR008756">
    <property type="entry name" value="Peptidase_M56"/>
</dbReference>
<gene>
    <name evidence="3" type="ORF">H9849_05625</name>
</gene>
<keyword evidence="1" id="KW-0812">Transmembrane</keyword>
<dbReference type="InterPro" id="IPR052173">
    <property type="entry name" value="Beta-lactam_resp_regulator"/>
</dbReference>
<dbReference type="Proteomes" id="UP000886805">
    <property type="component" value="Unassembled WGS sequence"/>
</dbReference>
<feature type="transmembrane region" description="Helical" evidence="1">
    <location>
        <begin position="141"/>
        <end position="161"/>
    </location>
</feature>
<keyword evidence="1" id="KW-1133">Transmembrane helix</keyword>
<evidence type="ECO:0000313" key="3">
    <source>
        <dbReference type="EMBL" id="HIX72484.1"/>
    </source>
</evidence>
<dbReference type="EMBL" id="DXEQ01000157">
    <property type="protein sequence ID" value="HIX72484.1"/>
    <property type="molecule type" value="Genomic_DNA"/>
</dbReference>
<feature type="domain" description="Peptidase M56" evidence="2">
    <location>
        <begin position="141"/>
        <end position="317"/>
    </location>
</feature>
<protein>
    <submittedName>
        <fullName evidence="3">M56 family metallopeptidase</fullName>
    </submittedName>
</protein>
<dbReference type="AlphaFoldDB" id="A0A9D1X482"/>
<feature type="transmembrane region" description="Helical" evidence="1">
    <location>
        <begin position="101"/>
        <end position="121"/>
    </location>
</feature>
<keyword evidence="1" id="KW-0472">Membrane</keyword>
<feature type="transmembrane region" description="Helical" evidence="1">
    <location>
        <begin position="43"/>
        <end position="64"/>
    </location>
</feature>
<accession>A0A9D1X482</accession>
<reference evidence="3" key="2">
    <citation type="submission" date="2021-04" db="EMBL/GenBank/DDBJ databases">
        <authorList>
            <person name="Gilroy R."/>
        </authorList>
    </citation>
    <scope>NUCLEOTIDE SEQUENCE</scope>
    <source>
        <strain evidence="3">ChiSxjej3B15-1167</strain>
    </source>
</reference>
<feature type="transmembrane region" description="Helical" evidence="1">
    <location>
        <begin position="252"/>
        <end position="271"/>
    </location>
</feature>
<evidence type="ECO:0000313" key="4">
    <source>
        <dbReference type="Proteomes" id="UP000886805"/>
    </source>
</evidence>
<proteinExistence type="predicted"/>